<reference evidence="6 7" key="1">
    <citation type="submission" date="2023-01" db="EMBL/GenBank/DDBJ databases">
        <title>Analysis of 21 Apiospora genomes using comparative genomics revels a genus with tremendous synthesis potential of carbohydrate active enzymes and secondary metabolites.</title>
        <authorList>
            <person name="Sorensen T."/>
        </authorList>
    </citation>
    <scope>NUCLEOTIDE SEQUENCE [LARGE SCALE GENOMIC DNA]</scope>
    <source>
        <strain evidence="6 7">CBS 20057</strain>
    </source>
</reference>
<name>A0ABR1RCB6_9PEZI</name>
<evidence type="ECO:0000313" key="7">
    <source>
        <dbReference type="Proteomes" id="UP001396898"/>
    </source>
</evidence>
<keyword evidence="5" id="KW-0408">Iron</keyword>
<comment type="similarity">
    <text evidence="2">Belongs to the cytochrome P450 family.</text>
</comment>
<evidence type="ECO:0000256" key="1">
    <source>
        <dbReference type="ARBA" id="ARBA00001971"/>
    </source>
</evidence>
<evidence type="ECO:0000313" key="6">
    <source>
        <dbReference type="EMBL" id="KAK8008140.1"/>
    </source>
</evidence>
<keyword evidence="3" id="KW-0349">Heme</keyword>
<dbReference type="InterPro" id="IPR036396">
    <property type="entry name" value="Cyt_P450_sf"/>
</dbReference>
<evidence type="ECO:0000256" key="5">
    <source>
        <dbReference type="ARBA" id="ARBA00023004"/>
    </source>
</evidence>
<dbReference type="EMBL" id="JAQQWI010000016">
    <property type="protein sequence ID" value="KAK8008140.1"/>
    <property type="molecule type" value="Genomic_DNA"/>
</dbReference>
<dbReference type="PANTHER" id="PTHR24305:SF232">
    <property type="entry name" value="P450, PUTATIVE (EUROFUNG)-RELATED"/>
    <property type="match status" value="1"/>
</dbReference>
<evidence type="ECO:0000256" key="3">
    <source>
        <dbReference type="ARBA" id="ARBA00022617"/>
    </source>
</evidence>
<dbReference type="InterPro" id="IPR050121">
    <property type="entry name" value="Cytochrome_P450_monoxygenase"/>
</dbReference>
<keyword evidence="7" id="KW-1185">Reference proteome</keyword>
<dbReference type="Gene3D" id="1.10.630.10">
    <property type="entry name" value="Cytochrome P450"/>
    <property type="match status" value="1"/>
</dbReference>
<dbReference type="SUPFAM" id="SSF48264">
    <property type="entry name" value="Cytochrome P450"/>
    <property type="match status" value="1"/>
</dbReference>
<comment type="caution">
    <text evidence="6">The sequence shown here is derived from an EMBL/GenBank/DDBJ whole genome shotgun (WGS) entry which is preliminary data.</text>
</comment>
<evidence type="ECO:0000256" key="4">
    <source>
        <dbReference type="ARBA" id="ARBA00022723"/>
    </source>
</evidence>
<evidence type="ECO:0000256" key="2">
    <source>
        <dbReference type="ARBA" id="ARBA00010617"/>
    </source>
</evidence>
<dbReference type="Pfam" id="PF00067">
    <property type="entry name" value="p450"/>
    <property type="match status" value="2"/>
</dbReference>
<organism evidence="6 7">
    <name type="scientific">Apiospora marii</name>
    <dbReference type="NCBI Taxonomy" id="335849"/>
    <lineage>
        <taxon>Eukaryota</taxon>
        <taxon>Fungi</taxon>
        <taxon>Dikarya</taxon>
        <taxon>Ascomycota</taxon>
        <taxon>Pezizomycotina</taxon>
        <taxon>Sordariomycetes</taxon>
        <taxon>Xylariomycetidae</taxon>
        <taxon>Amphisphaeriales</taxon>
        <taxon>Apiosporaceae</taxon>
        <taxon>Apiospora</taxon>
    </lineage>
</organism>
<accession>A0ABR1RCB6</accession>
<keyword evidence="4" id="KW-0479">Metal-binding</keyword>
<dbReference type="InterPro" id="IPR002401">
    <property type="entry name" value="Cyt_P450_E_grp-I"/>
</dbReference>
<dbReference type="PRINTS" id="PR00463">
    <property type="entry name" value="EP450I"/>
</dbReference>
<proteinExistence type="inferred from homology"/>
<comment type="cofactor">
    <cofactor evidence="1">
        <name>heme</name>
        <dbReference type="ChEBI" id="CHEBI:30413"/>
    </cofactor>
</comment>
<dbReference type="PANTHER" id="PTHR24305">
    <property type="entry name" value="CYTOCHROME P450"/>
    <property type="match status" value="1"/>
</dbReference>
<protein>
    <submittedName>
        <fullName evidence="6">Cytochrome P450</fullName>
    </submittedName>
</protein>
<dbReference type="InterPro" id="IPR001128">
    <property type="entry name" value="Cyt_P450"/>
</dbReference>
<dbReference type="CDD" id="cd11060">
    <property type="entry name" value="CYP57A1-like"/>
    <property type="match status" value="1"/>
</dbReference>
<gene>
    <name evidence="6" type="ORF">PG991_010691</name>
</gene>
<sequence length="511" mass="58269">MWALGVPLLVLFLLTVAIWRRYFSPLSHIPGPFWASITRLWHAYHIFEGDHNTHIINLHEKHGHFVRIAPDEVSVSHPNGPKILLKTYLRKGDWYQAFTIPDYRYVTPQSTLDPKEKTERSRLFAPGFTLSHLLRSEPQYDANIALLFEWMDKHAEAHEPMHLDKFFTYTTFDNAGEAIFSKSLGFIKAGQDVSGSIANSRSLTRYMGIAGYYVWLLRLVVANPLITTLGLLPMGHLFRTSMEALHERKANPDSRFDMVAHWLRAHQEYPDLLSYRDVEAMTTTTIAAGSDTLSCTPALAASVVFGVSFANEYVLGALQAFVYFMIRHQDAWHRAKGEVEASMADGRCRGRVIAYDDARKLPFVKACIYESLRMFGPGPFQLPRIAPKGGITIGSRHFPAGTVLSINPQVMQQSKDCWGPDAKVFRPERWLPDGINTMYDYWLVFGLGYNRCPGEHLANIQLFKIAATIVRDYSIRQVDPEKEWEWKAYFTVVPHSWPVYISKARLDKGVV</sequence>
<dbReference type="Proteomes" id="UP001396898">
    <property type="component" value="Unassembled WGS sequence"/>
</dbReference>